<accession>A0ABD1FKH8</accession>
<evidence type="ECO:0000313" key="2">
    <source>
        <dbReference type="Proteomes" id="UP001567538"/>
    </source>
</evidence>
<proteinExistence type="predicted"/>
<comment type="caution">
    <text evidence="1">The sequence shown here is derived from an EMBL/GenBank/DDBJ whole genome shotgun (WGS) entry which is preliminary data.</text>
</comment>
<dbReference type="EMBL" id="JBEAFC010000014">
    <property type="protein sequence ID" value="KAL1532172.1"/>
    <property type="molecule type" value="Genomic_DNA"/>
</dbReference>
<sequence>MQTDVWNAIAENLPEPSCLMNKRNLVYVGGDTLFIIDSTCHWFVYDLSSKKEVGKVKVEGQREEDEDECAVVMGAVYAGNNVVESTSKGGDYVAIVRLSGLLRVGFCSYFYVIADRMSAAEEEKGKEKTIENE</sequence>
<organism evidence="1 2">
    <name type="scientific">Salvia divinorum</name>
    <name type="common">Maria pastora</name>
    <name type="synonym">Diviner's sage</name>
    <dbReference type="NCBI Taxonomy" id="28513"/>
    <lineage>
        <taxon>Eukaryota</taxon>
        <taxon>Viridiplantae</taxon>
        <taxon>Streptophyta</taxon>
        <taxon>Embryophyta</taxon>
        <taxon>Tracheophyta</taxon>
        <taxon>Spermatophyta</taxon>
        <taxon>Magnoliopsida</taxon>
        <taxon>eudicotyledons</taxon>
        <taxon>Gunneridae</taxon>
        <taxon>Pentapetalae</taxon>
        <taxon>asterids</taxon>
        <taxon>lamiids</taxon>
        <taxon>Lamiales</taxon>
        <taxon>Lamiaceae</taxon>
        <taxon>Nepetoideae</taxon>
        <taxon>Mentheae</taxon>
        <taxon>Salviinae</taxon>
        <taxon>Salvia</taxon>
        <taxon>Salvia subgen. Calosphace</taxon>
    </lineage>
</organism>
<dbReference type="AlphaFoldDB" id="A0ABD1FKH8"/>
<reference evidence="1 2" key="1">
    <citation type="submission" date="2024-06" db="EMBL/GenBank/DDBJ databases">
        <title>A chromosome level genome sequence of Diviner's sage (Salvia divinorum).</title>
        <authorList>
            <person name="Ford S.A."/>
            <person name="Ro D.-K."/>
            <person name="Ness R.W."/>
            <person name="Phillips M.A."/>
        </authorList>
    </citation>
    <scope>NUCLEOTIDE SEQUENCE [LARGE SCALE GENOMIC DNA]</scope>
    <source>
        <strain evidence="1">SAF-2024a</strain>
        <tissue evidence="1">Leaf</tissue>
    </source>
</reference>
<keyword evidence="2" id="KW-1185">Reference proteome</keyword>
<name>A0ABD1FKH8_SALDI</name>
<dbReference type="Proteomes" id="UP001567538">
    <property type="component" value="Unassembled WGS sequence"/>
</dbReference>
<evidence type="ECO:0000313" key="1">
    <source>
        <dbReference type="EMBL" id="KAL1532172.1"/>
    </source>
</evidence>
<gene>
    <name evidence="1" type="ORF">AAHA92_32215</name>
</gene>
<protein>
    <recommendedName>
        <fullName evidence="3">F-box protein</fullName>
    </recommendedName>
</protein>
<evidence type="ECO:0008006" key="3">
    <source>
        <dbReference type="Google" id="ProtNLM"/>
    </source>
</evidence>